<dbReference type="Proteomes" id="UP000609879">
    <property type="component" value="Unassembled WGS sequence"/>
</dbReference>
<protein>
    <recommendedName>
        <fullName evidence="1">Luciferase-like domain-containing protein</fullName>
    </recommendedName>
</protein>
<name>A0ABQ3Y817_9ACTN</name>
<evidence type="ECO:0000313" key="3">
    <source>
        <dbReference type="Proteomes" id="UP000609879"/>
    </source>
</evidence>
<dbReference type="Gene3D" id="3.20.20.30">
    <property type="entry name" value="Luciferase-like domain"/>
    <property type="match status" value="1"/>
</dbReference>
<proteinExistence type="predicted"/>
<dbReference type="SUPFAM" id="SSF51679">
    <property type="entry name" value="Bacterial luciferase-like"/>
    <property type="match status" value="1"/>
</dbReference>
<reference evidence="2 3" key="1">
    <citation type="submission" date="2021-01" db="EMBL/GenBank/DDBJ databases">
        <title>Whole genome shotgun sequence of Actinoplanes deccanensis NBRC 13994.</title>
        <authorList>
            <person name="Komaki H."/>
            <person name="Tamura T."/>
        </authorList>
    </citation>
    <scope>NUCLEOTIDE SEQUENCE [LARGE SCALE GENOMIC DNA]</scope>
    <source>
        <strain evidence="2 3">NBRC 13994</strain>
    </source>
</reference>
<dbReference type="InterPro" id="IPR011251">
    <property type="entry name" value="Luciferase-like_dom"/>
</dbReference>
<organism evidence="2 3">
    <name type="scientific">Paractinoplanes deccanensis</name>
    <dbReference type="NCBI Taxonomy" id="113561"/>
    <lineage>
        <taxon>Bacteria</taxon>
        <taxon>Bacillati</taxon>
        <taxon>Actinomycetota</taxon>
        <taxon>Actinomycetes</taxon>
        <taxon>Micromonosporales</taxon>
        <taxon>Micromonosporaceae</taxon>
        <taxon>Paractinoplanes</taxon>
    </lineage>
</organism>
<dbReference type="Pfam" id="PF00296">
    <property type="entry name" value="Bac_luciferase"/>
    <property type="match status" value="1"/>
</dbReference>
<dbReference type="RefSeq" id="WP_203767940.1">
    <property type="nucleotide sequence ID" value="NZ_BAAABO010000007.1"/>
</dbReference>
<dbReference type="InterPro" id="IPR036661">
    <property type="entry name" value="Luciferase-like_sf"/>
</dbReference>
<evidence type="ECO:0000313" key="2">
    <source>
        <dbReference type="EMBL" id="GID76090.1"/>
    </source>
</evidence>
<gene>
    <name evidence="2" type="ORF">Ade02nite_47310</name>
</gene>
<evidence type="ECO:0000259" key="1">
    <source>
        <dbReference type="Pfam" id="PF00296"/>
    </source>
</evidence>
<comment type="caution">
    <text evidence="2">The sequence shown here is derived from an EMBL/GenBank/DDBJ whole genome shotgun (WGS) entry which is preliminary data.</text>
</comment>
<keyword evidence="3" id="KW-1185">Reference proteome</keyword>
<accession>A0ABQ3Y817</accession>
<dbReference type="EMBL" id="BOMI01000092">
    <property type="protein sequence ID" value="GID76090.1"/>
    <property type="molecule type" value="Genomic_DNA"/>
</dbReference>
<sequence>MSVVQHAVGLPTVGEFGDVRALPDLAVAVEERGWDGVHLWDHLLCHQRDWPVTSSVVAASAIAASTSRIRIVLTGALPRRQVQDVAQDTAAPAALGSMDREYADFGLDPDLRARRRGLDERLGTLTELWDRWGAPPIPVWCAGRRP</sequence>
<feature type="domain" description="Luciferase-like" evidence="1">
    <location>
        <begin position="17"/>
        <end position="88"/>
    </location>
</feature>